<keyword evidence="6 9" id="KW-1133">Transmembrane helix</keyword>
<keyword evidence="4 9" id="KW-0997">Cell inner membrane</keyword>
<gene>
    <name evidence="11" type="ORF">J9B83_11305</name>
</gene>
<comment type="similarity">
    <text evidence="8 9">Belongs to the TRAP transporter small permease family.</text>
</comment>
<evidence type="ECO:0000256" key="2">
    <source>
        <dbReference type="ARBA" id="ARBA00022448"/>
    </source>
</evidence>
<dbReference type="EMBL" id="JAGSSV010000014">
    <property type="protein sequence ID" value="MBR7889528.1"/>
    <property type="molecule type" value="Genomic_DNA"/>
</dbReference>
<keyword evidence="12" id="KW-1185">Reference proteome</keyword>
<evidence type="ECO:0000259" key="10">
    <source>
        <dbReference type="Pfam" id="PF04290"/>
    </source>
</evidence>
<protein>
    <recommendedName>
        <fullName evidence="9">TRAP transporter small permease protein</fullName>
    </recommendedName>
</protein>
<evidence type="ECO:0000256" key="9">
    <source>
        <dbReference type="RuleBase" id="RU369079"/>
    </source>
</evidence>
<keyword evidence="7 9" id="KW-0472">Membrane</keyword>
<evidence type="ECO:0000256" key="1">
    <source>
        <dbReference type="ARBA" id="ARBA00004429"/>
    </source>
</evidence>
<evidence type="ECO:0000256" key="8">
    <source>
        <dbReference type="ARBA" id="ARBA00038436"/>
    </source>
</evidence>
<keyword evidence="5 9" id="KW-0812">Transmembrane</keyword>
<feature type="transmembrane region" description="Helical" evidence="9">
    <location>
        <begin position="53"/>
        <end position="74"/>
    </location>
</feature>
<comment type="caution">
    <text evidence="11">The sequence shown here is derived from an EMBL/GenBank/DDBJ whole genome shotgun (WGS) entry which is preliminary data.</text>
</comment>
<comment type="subcellular location">
    <subcellularLocation>
        <location evidence="1 9">Cell inner membrane</location>
        <topology evidence="1 9">Multi-pass membrane protein</topology>
    </subcellularLocation>
</comment>
<evidence type="ECO:0000256" key="4">
    <source>
        <dbReference type="ARBA" id="ARBA00022519"/>
    </source>
</evidence>
<evidence type="ECO:0000313" key="11">
    <source>
        <dbReference type="EMBL" id="MBR7889528.1"/>
    </source>
</evidence>
<sequence length="171" mass="19081">MALSQFIAEHYPDKGPAKWLAFGLECVTATTLLALMLLTCADVAGRYFFSNSINGAVEITEVMLAIMVFAQMPVITWRGGHVIVDLLDRLYGHLLVKLLALFSALLISAAFYFVAERMIYLASRSLRRGVVTEYLEFPVGYIVQFIAVMSYLCAATMITYGVYRAIKSQKE</sequence>
<proteinExistence type="inferred from homology"/>
<feature type="domain" description="Tripartite ATP-independent periplasmic transporters DctQ component" evidence="10">
    <location>
        <begin position="35"/>
        <end position="158"/>
    </location>
</feature>
<keyword evidence="3" id="KW-1003">Cell membrane</keyword>
<evidence type="ECO:0000256" key="5">
    <source>
        <dbReference type="ARBA" id="ARBA00022692"/>
    </source>
</evidence>
<feature type="transmembrane region" description="Helical" evidence="9">
    <location>
        <begin position="94"/>
        <end position="114"/>
    </location>
</feature>
<accession>A0ABS5HCZ2</accession>
<name>A0ABS5HCZ2_9GAMM</name>
<dbReference type="Pfam" id="PF04290">
    <property type="entry name" value="DctQ"/>
    <property type="match status" value="1"/>
</dbReference>
<evidence type="ECO:0000256" key="7">
    <source>
        <dbReference type="ARBA" id="ARBA00023136"/>
    </source>
</evidence>
<comment type="subunit">
    <text evidence="9">The complex comprises the extracytoplasmic solute receptor protein and the two transmembrane proteins.</text>
</comment>
<evidence type="ECO:0000256" key="6">
    <source>
        <dbReference type="ARBA" id="ARBA00022989"/>
    </source>
</evidence>
<dbReference type="PANTHER" id="PTHR35011">
    <property type="entry name" value="2,3-DIKETO-L-GULONATE TRAP TRANSPORTER SMALL PERMEASE PROTEIN YIAM"/>
    <property type="match status" value="1"/>
</dbReference>
<evidence type="ECO:0000313" key="12">
    <source>
        <dbReference type="Proteomes" id="UP000679722"/>
    </source>
</evidence>
<dbReference type="PANTHER" id="PTHR35011:SF10">
    <property type="entry name" value="TRAP TRANSPORTER SMALL PERMEASE PROTEIN"/>
    <property type="match status" value="1"/>
</dbReference>
<feature type="transmembrane region" description="Helical" evidence="9">
    <location>
        <begin position="135"/>
        <end position="163"/>
    </location>
</feature>
<feature type="transmembrane region" description="Helical" evidence="9">
    <location>
        <begin position="20"/>
        <end position="41"/>
    </location>
</feature>
<organism evidence="11 12">
    <name type="scientific">Marinomonas vulgaris</name>
    <dbReference type="NCBI Taxonomy" id="2823372"/>
    <lineage>
        <taxon>Bacteria</taxon>
        <taxon>Pseudomonadati</taxon>
        <taxon>Pseudomonadota</taxon>
        <taxon>Gammaproteobacteria</taxon>
        <taxon>Oceanospirillales</taxon>
        <taxon>Oceanospirillaceae</taxon>
        <taxon>Marinomonas</taxon>
    </lineage>
</organism>
<dbReference type="Proteomes" id="UP000679722">
    <property type="component" value="Unassembled WGS sequence"/>
</dbReference>
<dbReference type="InterPro" id="IPR055348">
    <property type="entry name" value="DctQ"/>
</dbReference>
<keyword evidence="2 9" id="KW-0813">Transport</keyword>
<dbReference type="RefSeq" id="WP_211536853.1">
    <property type="nucleotide sequence ID" value="NZ_JAGSSV010000014.1"/>
</dbReference>
<reference evidence="12" key="2">
    <citation type="submission" date="2023-07" db="EMBL/GenBank/DDBJ databases">
        <title>Marinomonas vulgaris A79, complete genome.</title>
        <authorList>
            <person name="Ying J.-J."/>
        </authorList>
    </citation>
    <scope>NUCLEOTIDE SEQUENCE [LARGE SCALE GENOMIC DNA]</scope>
    <source>
        <strain evidence="12">A79</strain>
    </source>
</reference>
<dbReference type="InterPro" id="IPR007387">
    <property type="entry name" value="TRAP_DctQ"/>
</dbReference>
<evidence type="ECO:0000256" key="3">
    <source>
        <dbReference type="ARBA" id="ARBA00022475"/>
    </source>
</evidence>
<comment type="function">
    <text evidence="9">Part of the tripartite ATP-independent periplasmic (TRAP) transport system.</text>
</comment>
<reference evidence="11 12" key="1">
    <citation type="submission" date="2021-04" db="EMBL/GenBank/DDBJ databases">
        <authorList>
            <person name="Sun C."/>
        </authorList>
    </citation>
    <scope>NUCLEOTIDE SEQUENCE [LARGE SCALE GENOMIC DNA]</scope>
    <source>
        <strain evidence="11 12">A79</strain>
    </source>
</reference>